<dbReference type="InterPro" id="IPR000086">
    <property type="entry name" value="NUDIX_hydrolase_dom"/>
</dbReference>
<evidence type="ECO:0000313" key="18">
    <source>
        <dbReference type="EMBL" id="BBO86294.1"/>
    </source>
</evidence>
<evidence type="ECO:0000256" key="16">
    <source>
        <dbReference type="ARBA" id="ARBA00042798"/>
    </source>
</evidence>
<keyword evidence="5" id="KW-0479">Metal-binding</keyword>
<dbReference type="InterPro" id="IPR020084">
    <property type="entry name" value="NUDIX_hydrolase_CS"/>
</dbReference>
<dbReference type="GO" id="GO:0008413">
    <property type="term" value="F:8-oxo-7,8-dihydroguanosine triphosphate pyrophosphatase activity"/>
    <property type="evidence" value="ECO:0007669"/>
    <property type="project" value="TreeGrafter"/>
</dbReference>
<dbReference type="GO" id="GO:0035539">
    <property type="term" value="F:8-oxo-7,8-dihydrodeoxyguanosine triphosphate pyrophosphatase activity"/>
    <property type="evidence" value="ECO:0007669"/>
    <property type="project" value="UniProtKB-EC"/>
</dbReference>
<comment type="similarity">
    <text evidence="2">Belongs to the Nudix hydrolase family.</text>
</comment>
<protein>
    <recommendedName>
        <fullName evidence="13">8-oxo-dGTP diphosphatase</fullName>
        <ecNumber evidence="12">3.6.1.55</ecNumber>
    </recommendedName>
    <alternativeName>
        <fullName evidence="16">7,8-dihydro-8-oxoguanine-triphosphatase</fullName>
    </alternativeName>
    <alternativeName>
        <fullName evidence="15">Mutator protein MutT</fullName>
    </alternativeName>
    <alternativeName>
        <fullName evidence="14">dGTP pyrophosphohydrolase</fullName>
    </alternativeName>
</protein>
<feature type="domain" description="Nudix hydrolase" evidence="17">
    <location>
        <begin position="2"/>
        <end position="128"/>
    </location>
</feature>
<evidence type="ECO:0000256" key="14">
    <source>
        <dbReference type="ARBA" id="ARBA00041592"/>
    </source>
</evidence>
<name>A0A5K8A1V0_9BACT</name>
<evidence type="ECO:0000256" key="8">
    <source>
        <dbReference type="ARBA" id="ARBA00022842"/>
    </source>
</evidence>
<reference evidence="18 19" key="1">
    <citation type="submission" date="2019-11" db="EMBL/GenBank/DDBJ databases">
        <title>Comparative genomics of hydrocarbon-degrading Desulfosarcina strains.</title>
        <authorList>
            <person name="Watanabe M."/>
            <person name="Kojima H."/>
            <person name="Fukui M."/>
        </authorList>
    </citation>
    <scope>NUCLEOTIDE SEQUENCE [LARGE SCALE GENOMIC DNA]</scope>
    <source>
        <strain evidence="18 19">28bB2T</strain>
    </source>
</reference>
<dbReference type="EC" id="3.6.1.55" evidence="12"/>
<evidence type="ECO:0000259" key="17">
    <source>
        <dbReference type="PROSITE" id="PS51462"/>
    </source>
</evidence>
<comment type="cofactor">
    <cofactor evidence="1">
        <name>Mg(2+)</name>
        <dbReference type="ChEBI" id="CHEBI:18420"/>
    </cofactor>
</comment>
<keyword evidence="3" id="KW-0515">Mutator protein</keyword>
<evidence type="ECO:0000256" key="6">
    <source>
        <dbReference type="ARBA" id="ARBA00022763"/>
    </source>
</evidence>
<evidence type="ECO:0000256" key="4">
    <source>
        <dbReference type="ARBA" id="ARBA00022705"/>
    </source>
</evidence>
<evidence type="ECO:0000256" key="3">
    <source>
        <dbReference type="ARBA" id="ARBA00022457"/>
    </source>
</evidence>
<gene>
    <name evidence="18" type="ORF">DSCO28_68600</name>
</gene>
<dbReference type="Proteomes" id="UP000425960">
    <property type="component" value="Chromosome"/>
</dbReference>
<evidence type="ECO:0000256" key="15">
    <source>
        <dbReference type="ARBA" id="ARBA00041979"/>
    </source>
</evidence>
<dbReference type="Pfam" id="PF14815">
    <property type="entry name" value="NUDIX_4"/>
    <property type="match status" value="1"/>
</dbReference>
<keyword evidence="9" id="KW-0234">DNA repair</keyword>
<dbReference type="PRINTS" id="PR00502">
    <property type="entry name" value="NUDIXFAMILY"/>
</dbReference>
<keyword evidence="8" id="KW-0460">Magnesium</keyword>
<sequence>MRDIIKVTAAILEKNGQIIIAQRKSGDHLSGLWEFPGGKIEPGESPEACLARELNEEFNIEVTIGDFLGSNVHHYDHISIELMAYRASWVSGTISMNDHKAYRWVTVDQLTDYEFTSADVPFVDMLLRRLD</sequence>
<evidence type="ECO:0000313" key="19">
    <source>
        <dbReference type="Proteomes" id="UP000425960"/>
    </source>
</evidence>
<dbReference type="GO" id="GO:0044716">
    <property type="term" value="F:8-oxo-GDP phosphatase activity"/>
    <property type="evidence" value="ECO:0007669"/>
    <property type="project" value="TreeGrafter"/>
</dbReference>
<dbReference type="EMBL" id="AP021876">
    <property type="protein sequence ID" value="BBO86294.1"/>
    <property type="molecule type" value="Genomic_DNA"/>
</dbReference>
<dbReference type="PANTHER" id="PTHR47707:SF1">
    <property type="entry name" value="NUDIX HYDROLASE FAMILY PROTEIN"/>
    <property type="match status" value="1"/>
</dbReference>
<evidence type="ECO:0000256" key="10">
    <source>
        <dbReference type="ARBA" id="ARBA00035861"/>
    </source>
</evidence>
<evidence type="ECO:0000256" key="5">
    <source>
        <dbReference type="ARBA" id="ARBA00022723"/>
    </source>
</evidence>
<dbReference type="CDD" id="cd03425">
    <property type="entry name" value="NUDIX_MutT_NudA_like"/>
    <property type="match status" value="1"/>
</dbReference>
<proteinExistence type="inferred from homology"/>
<dbReference type="RefSeq" id="WP_197910372.1">
    <property type="nucleotide sequence ID" value="NZ_AP021876.1"/>
</dbReference>
<dbReference type="GO" id="GO:0046872">
    <property type="term" value="F:metal ion binding"/>
    <property type="evidence" value="ECO:0007669"/>
    <property type="project" value="UniProtKB-KW"/>
</dbReference>
<dbReference type="PROSITE" id="PS51462">
    <property type="entry name" value="NUDIX"/>
    <property type="match status" value="1"/>
</dbReference>
<dbReference type="GO" id="GO:0044715">
    <property type="term" value="F:8-oxo-dGDP phosphatase activity"/>
    <property type="evidence" value="ECO:0007669"/>
    <property type="project" value="TreeGrafter"/>
</dbReference>
<evidence type="ECO:0000256" key="2">
    <source>
        <dbReference type="ARBA" id="ARBA00005582"/>
    </source>
</evidence>
<dbReference type="InterPro" id="IPR015797">
    <property type="entry name" value="NUDIX_hydrolase-like_dom_sf"/>
</dbReference>
<dbReference type="InterPro" id="IPR029119">
    <property type="entry name" value="MutY_C"/>
</dbReference>
<dbReference type="SUPFAM" id="SSF55811">
    <property type="entry name" value="Nudix"/>
    <property type="match status" value="1"/>
</dbReference>
<comment type="catalytic activity">
    <reaction evidence="11">
        <text>8-oxo-GTP + H2O = 8-oxo-GMP + diphosphate + H(+)</text>
        <dbReference type="Rhea" id="RHEA:67616"/>
        <dbReference type="ChEBI" id="CHEBI:15377"/>
        <dbReference type="ChEBI" id="CHEBI:15378"/>
        <dbReference type="ChEBI" id="CHEBI:33019"/>
        <dbReference type="ChEBI" id="CHEBI:143553"/>
        <dbReference type="ChEBI" id="CHEBI:145694"/>
    </reaction>
</comment>
<dbReference type="InterPro" id="IPR047127">
    <property type="entry name" value="MutT-like"/>
</dbReference>
<keyword evidence="7 18" id="KW-0378">Hydrolase</keyword>
<dbReference type="PROSITE" id="PS00893">
    <property type="entry name" value="NUDIX_BOX"/>
    <property type="match status" value="1"/>
</dbReference>
<evidence type="ECO:0000256" key="1">
    <source>
        <dbReference type="ARBA" id="ARBA00001946"/>
    </source>
</evidence>
<evidence type="ECO:0000256" key="9">
    <source>
        <dbReference type="ARBA" id="ARBA00023204"/>
    </source>
</evidence>
<dbReference type="KEGG" id="dov:DSCO28_68600"/>
<keyword evidence="6" id="KW-0227">DNA damage</keyword>
<dbReference type="InterPro" id="IPR020476">
    <property type="entry name" value="Nudix_hydrolase"/>
</dbReference>
<comment type="catalytic activity">
    <reaction evidence="10">
        <text>8-oxo-dGTP + H2O = 8-oxo-dGMP + diphosphate + H(+)</text>
        <dbReference type="Rhea" id="RHEA:31575"/>
        <dbReference type="ChEBI" id="CHEBI:15377"/>
        <dbReference type="ChEBI" id="CHEBI:15378"/>
        <dbReference type="ChEBI" id="CHEBI:33019"/>
        <dbReference type="ChEBI" id="CHEBI:63224"/>
        <dbReference type="ChEBI" id="CHEBI:77896"/>
        <dbReference type="EC" id="3.6.1.55"/>
    </reaction>
</comment>
<dbReference type="AlphaFoldDB" id="A0A5K8A1V0"/>
<dbReference type="Gene3D" id="3.90.79.10">
    <property type="entry name" value="Nucleoside Triphosphate Pyrophosphohydrolase"/>
    <property type="match status" value="1"/>
</dbReference>
<evidence type="ECO:0000256" key="7">
    <source>
        <dbReference type="ARBA" id="ARBA00022801"/>
    </source>
</evidence>
<dbReference type="GO" id="GO:0006281">
    <property type="term" value="P:DNA repair"/>
    <property type="evidence" value="ECO:0007669"/>
    <property type="project" value="UniProtKB-KW"/>
</dbReference>
<evidence type="ECO:0000256" key="13">
    <source>
        <dbReference type="ARBA" id="ARBA00040794"/>
    </source>
</evidence>
<accession>A0A5K8A1V0</accession>
<keyword evidence="4" id="KW-0235">DNA replication</keyword>
<dbReference type="GO" id="GO:0006260">
    <property type="term" value="P:DNA replication"/>
    <property type="evidence" value="ECO:0007669"/>
    <property type="project" value="UniProtKB-KW"/>
</dbReference>
<evidence type="ECO:0000256" key="11">
    <source>
        <dbReference type="ARBA" id="ARBA00036904"/>
    </source>
</evidence>
<organism evidence="18 19">
    <name type="scientific">Desulfosarcina ovata subsp. sediminis</name>
    <dbReference type="NCBI Taxonomy" id="885957"/>
    <lineage>
        <taxon>Bacteria</taxon>
        <taxon>Pseudomonadati</taxon>
        <taxon>Thermodesulfobacteriota</taxon>
        <taxon>Desulfobacteria</taxon>
        <taxon>Desulfobacterales</taxon>
        <taxon>Desulfosarcinaceae</taxon>
        <taxon>Desulfosarcina</taxon>
    </lineage>
</organism>
<evidence type="ECO:0000256" key="12">
    <source>
        <dbReference type="ARBA" id="ARBA00038905"/>
    </source>
</evidence>
<dbReference type="PANTHER" id="PTHR47707">
    <property type="entry name" value="8-OXO-DGTP DIPHOSPHATASE"/>
    <property type="match status" value="1"/>
</dbReference>